<gene>
    <name evidence="2" type="ORF">CLV52_3683</name>
</gene>
<dbReference type="RefSeq" id="WP_344462373.1">
    <property type="nucleotide sequence ID" value="NZ_BAAARP010000001.1"/>
</dbReference>
<proteinExistence type="predicted"/>
<evidence type="ECO:0000313" key="3">
    <source>
        <dbReference type="Proteomes" id="UP000295344"/>
    </source>
</evidence>
<evidence type="ECO:0000313" key="2">
    <source>
        <dbReference type="EMBL" id="TDS74500.1"/>
    </source>
</evidence>
<sequence length="339" mass="37521">MAVGVRHASDTIDRMIIGVPMVASMTTWQSVRDGHPGVGHRCFGWKRDNTTLEPTEASAVRELFDLVLDRGARPRDLAEYLNELGLLTPFGNAWRPETATRMLLRPRNAGVVTVHGVELPDAVAFWAPIVTRDVLDAASDRLRPRDALTHTFARWLGTNIARCATCGAVVKASSTDEAPVYLCGLPVRERVPVLRHARADAATVDAAIRTEVVNIIGAESAEIANNEIRRIDLDVADLMEQRRELLQVPEDDALGVTFMDLKPRLAAVQRRLTALHRERADVQRRAAMLAVRTGDATTTAERFDALSIDSRRNLVAELLDIRVYPRGSTPAFTIERRVS</sequence>
<comment type="caution">
    <text evidence="2">The sequence shown here is derived from an EMBL/GenBank/DDBJ whole genome shotgun (WGS) entry which is preliminary data.</text>
</comment>
<protein>
    <submittedName>
        <fullName evidence="2">Recombinase</fullName>
    </submittedName>
</protein>
<dbReference type="GO" id="GO:0003677">
    <property type="term" value="F:DNA binding"/>
    <property type="evidence" value="ECO:0007669"/>
    <property type="project" value="InterPro"/>
</dbReference>
<dbReference type="InterPro" id="IPR011109">
    <property type="entry name" value="DNA_bind_recombinase_dom"/>
</dbReference>
<dbReference type="Pfam" id="PF07508">
    <property type="entry name" value="Recombinase"/>
    <property type="match status" value="1"/>
</dbReference>
<evidence type="ECO:0000259" key="1">
    <source>
        <dbReference type="PROSITE" id="PS51737"/>
    </source>
</evidence>
<dbReference type="PROSITE" id="PS51737">
    <property type="entry name" value="RECOMBINASE_DNA_BIND"/>
    <property type="match status" value="1"/>
</dbReference>
<reference evidence="2 3" key="1">
    <citation type="submission" date="2019-03" db="EMBL/GenBank/DDBJ databases">
        <title>Genomic Encyclopedia of Archaeal and Bacterial Type Strains, Phase II (KMG-II): from individual species to whole genera.</title>
        <authorList>
            <person name="Goeker M."/>
        </authorList>
    </citation>
    <scope>NUCLEOTIDE SEQUENCE [LARGE SCALE GENOMIC DNA]</scope>
    <source>
        <strain evidence="2 3">DSM 24782</strain>
    </source>
</reference>
<dbReference type="AlphaFoldDB" id="A0A4R7FII2"/>
<organism evidence="2 3">
    <name type="scientific">Amnibacterium kyonggiense</name>
    <dbReference type="NCBI Taxonomy" id="595671"/>
    <lineage>
        <taxon>Bacteria</taxon>
        <taxon>Bacillati</taxon>
        <taxon>Actinomycetota</taxon>
        <taxon>Actinomycetes</taxon>
        <taxon>Micrococcales</taxon>
        <taxon>Microbacteriaceae</taxon>
        <taxon>Amnibacterium</taxon>
    </lineage>
</organism>
<dbReference type="EMBL" id="SOAM01000005">
    <property type="protein sequence ID" value="TDS74500.1"/>
    <property type="molecule type" value="Genomic_DNA"/>
</dbReference>
<dbReference type="Proteomes" id="UP000295344">
    <property type="component" value="Unassembled WGS sequence"/>
</dbReference>
<keyword evidence="3" id="KW-1185">Reference proteome</keyword>
<accession>A0A4R7FII2</accession>
<name>A0A4R7FII2_9MICO</name>
<dbReference type="InterPro" id="IPR038109">
    <property type="entry name" value="DNA_bind_recomb_sf"/>
</dbReference>
<feature type="domain" description="Recombinase" evidence="1">
    <location>
        <begin position="42"/>
        <end position="148"/>
    </location>
</feature>
<dbReference type="GO" id="GO:0000150">
    <property type="term" value="F:DNA strand exchange activity"/>
    <property type="evidence" value="ECO:0007669"/>
    <property type="project" value="InterPro"/>
</dbReference>
<dbReference type="Gene3D" id="3.90.1750.20">
    <property type="entry name" value="Putative Large Serine Recombinase, Chain B, Domain 2"/>
    <property type="match status" value="1"/>
</dbReference>